<dbReference type="OrthoDB" id="4207369at2759"/>
<comment type="caution">
    <text evidence="2">The sequence shown here is derived from an EMBL/GenBank/DDBJ whole genome shotgun (WGS) entry which is preliminary data.</text>
</comment>
<dbReference type="Proteomes" id="UP001140560">
    <property type="component" value="Unassembled WGS sequence"/>
</dbReference>
<sequence>MVWKKIAHIEDSLGETGEANEDDSHAQEEDNSEVEFTNEQPIEPVESLLPEVEERRSTFTFTMDASTVDDLPDYESLDELQETNQKLVPEPTEDATLTNLFRSPAKRVSLRYSSSPSKLQYPELPLSDNQQTEMEPPIEAGEPREVVEQVVESGIVEKASAGAETDGEYAIELFDNIEETEPTEMDCEGAQDTLEEAPTPADITYPELPTEIQEASTPSLAFEEGESEGDDVEISEIIIGAPLEEGVQDDDTTEAEVLSPIEGEASDEEFTEASLQLNIQREYEEAQRKEHEMDSDTHMEQTAATSDTIVDEVRKHIDEVGQEPEDAVAPQTITSPAKVCEQVQPELAPSPKQNSAATPIDDIADGLTLSFTPAKSPSVDPTPRKLHSPPPPPRDLSGPEDVTMTVAIDDDTALLKDFLNRAAASKAEKAATITHRRESLQNRRDSDVIRHALASPRKILEDKDPNSPSKYDNETTLDLSQTLTLSMPNDDLASPSLDQADEEGSVAEKSLRGSRRSSRAKKSRLPAPASASQTQTSKIAIRRADGNEVVVLKKSDAQELATITRTNTRKNKQGAFGVTVRLLKLAVDSANLPPIDDSTKELVVGKNVRWDEQLAYYQENPETVANLLAEAESLATPDELSMAEPSSTPRAKSKISKASTPKVRRVRGLGTANGTPGKGLLAPASLLPEEVQEERQSAQAPAQQIPKPKASKIKKMPVAATSIDAGLSSNPADTKLPTLDVAPVGVASVQRKSRLAAPRKVMLPQPVSTMLSEGKENAQRPGISDGTPRKGIPAPKVIVPPTAGMESGLPRRRGRKY</sequence>
<gene>
    <name evidence="2" type="ORF">N0V83_004826</name>
</gene>
<proteinExistence type="predicted"/>
<keyword evidence="3" id="KW-1185">Reference proteome</keyword>
<feature type="compositionally biased region" description="Basic and acidic residues" evidence="1">
    <location>
        <begin position="281"/>
        <end position="299"/>
    </location>
</feature>
<protein>
    <submittedName>
        <fullName evidence="2">Uncharacterized protein</fullName>
    </submittedName>
</protein>
<evidence type="ECO:0000313" key="3">
    <source>
        <dbReference type="Proteomes" id="UP001140560"/>
    </source>
</evidence>
<accession>A0A9W8YAE0</accession>
<feature type="compositionally biased region" description="Acidic residues" evidence="1">
    <location>
        <begin position="223"/>
        <end position="232"/>
    </location>
</feature>
<feature type="region of interest" description="Disordered" evidence="1">
    <location>
        <begin position="111"/>
        <end position="143"/>
    </location>
</feature>
<dbReference type="AlphaFoldDB" id="A0A9W8YAE0"/>
<evidence type="ECO:0000256" key="1">
    <source>
        <dbReference type="SAM" id="MobiDB-lite"/>
    </source>
</evidence>
<organism evidence="2 3">
    <name type="scientific">Neocucurbitaria cava</name>
    <dbReference type="NCBI Taxonomy" id="798079"/>
    <lineage>
        <taxon>Eukaryota</taxon>
        <taxon>Fungi</taxon>
        <taxon>Dikarya</taxon>
        <taxon>Ascomycota</taxon>
        <taxon>Pezizomycotina</taxon>
        <taxon>Dothideomycetes</taxon>
        <taxon>Pleosporomycetidae</taxon>
        <taxon>Pleosporales</taxon>
        <taxon>Pleosporineae</taxon>
        <taxon>Cucurbitariaceae</taxon>
        <taxon>Neocucurbitaria</taxon>
    </lineage>
</organism>
<feature type="compositionally biased region" description="Basic residues" evidence="1">
    <location>
        <begin position="512"/>
        <end position="524"/>
    </location>
</feature>
<feature type="region of interest" description="Disordered" evidence="1">
    <location>
        <begin position="213"/>
        <end position="232"/>
    </location>
</feature>
<feature type="region of interest" description="Disordered" evidence="1">
    <location>
        <begin position="636"/>
        <end position="681"/>
    </location>
</feature>
<evidence type="ECO:0000313" key="2">
    <source>
        <dbReference type="EMBL" id="KAJ4371606.1"/>
    </source>
</evidence>
<feature type="region of interest" description="Disordered" evidence="1">
    <location>
        <begin position="9"/>
        <end position="50"/>
    </location>
</feature>
<dbReference type="EMBL" id="JAPEUY010000007">
    <property type="protein sequence ID" value="KAJ4371606.1"/>
    <property type="molecule type" value="Genomic_DNA"/>
</dbReference>
<feature type="region of interest" description="Disordered" evidence="1">
    <location>
        <begin position="425"/>
        <end position="538"/>
    </location>
</feature>
<feature type="region of interest" description="Disordered" evidence="1">
    <location>
        <begin position="695"/>
        <end position="714"/>
    </location>
</feature>
<reference evidence="2" key="1">
    <citation type="submission" date="2022-10" db="EMBL/GenBank/DDBJ databases">
        <title>Tapping the CABI collections for fungal endophytes: first genome assemblies for Collariella, Neodidymelliopsis, Ascochyta clinopodiicola, Didymella pomorum, Didymosphaeria variabile, Neocosmospora piperis and Neocucurbitaria cava.</title>
        <authorList>
            <person name="Hill R."/>
        </authorList>
    </citation>
    <scope>NUCLEOTIDE SEQUENCE</scope>
    <source>
        <strain evidence="2">IMI 356814</strain>
    </source>
</reference>
<feature type="region of interest" description="Disordered" evidence="1">
    <location>
        <begin position="749"/>
        <end position="817"/>
    </location>
</feature>
<feature type="compositionally biased region" description="Low complexity" evidence="1">
    <location>
        <begin position="476"/>
        <end position="486"/>
    </location>
</feature>
<feature type="compositionally biased region" description="Basic and acidic residues" evidence="1">
    <location>
        <begin position="435"/>
        <end position="450"/>
    </location>
</feature>
<name>A0A9W8YAE0_9PLEO</name>
<feature type="region of interest" description="Disordered" evidence="1">
    <location>
        <begin position="281"/>
        <end position="401"/>
    </location>
</feature>